<sequence length="264" mass="28905">MDNNRAGEWTIPVIDAVTAALDPLGWQVADGPDRGPPAIATTDNADSSQPIAIEPLYTTSIDPTTVCSQIVHAQRNDRSVLFVVETEDAQRLLTEILNAPPLLHAARDGKRTFYNGPDRIPLDAGGYALVDAPAQSLVWRETHTPSGPLPDDPNVDRGPRLVLEADTEVVALLADVDSLRAPRASAFPYRYLRDPDTKRFYVFANRDGPDGPIEDFAGVSAIRHGGYTPVPMPLVPEHLLSEPWPQVGFYTIETDVLRMPIELQ</sequence>
<reference evidence="1" key="2">
    <citation type="submission" date="2022-02" db="EMBL/GenBank/DDBJ databases">
        <authorList>
            <person name="Elcheninov A.G."/>
            <person name="Sorokin D.Y."/>
            <person name="Kublanov I.V."/>
        </authorList>
    </citation>
    <scope>NUCLEOTIDE SEQUENCE</scope>
    <source>
        <strain evidence="1">AArc-St2</strain>
    </source>
</reference>
<organism evidence="1 2">
    <name type="scientific">Natronocalculus amylovorans</name>
    <dbReference type="NCBI Taxonomy" id="2917812"/>
    <lineage>
        <taxon>Archaea</taxon>
        <taxon>Methanobacteriati</taxon>
        <taxon>Methanobacteriota</taxon>
        <taxon>Stenosarchaea group</taxon>
        <taxon>Halobacteria</taxon>
        <taxon>Halobacteriales</taxon>
        <taxon>Haloferacaceae</taxon>
        <taxon>Natronocalculus</taxon>
    </lineage>
</organism>
<reference evidence="1" key="1">
    <citation type="journal article" date="2022" name="Syst. Appl. Microbiol.">
        <title>Natronocalculus amylovorans gen. nov., sp. nov., and Natranaeroarchaeum aerophilus sp. nov., dominant culturable amylolytic natronoarchaea from hypersaline soda lakes in southwestern Siberia.</title>
        <authorList>
            <person name="Sorokin D.Y."/>
            <person name="Elcheninov A.G."/>
            <person name="Khizhniak T.V."/>
            <person name="Koenen M."/>
            <person name="Bale N.J."/>
            <person name="Damste J.S.S."/>
            <person name="Kublanov I.V."/>
        </authorList>
    </citation>
    <scope>NUCLEOTIDE SEQUENCE</scope>
    <source>
        <strain evidence="1">AArc-St2</strain>
    </source>
</reference>
<dbReference type="Proteomes" id="UP001203207">
    <property type="component" value="Unassembled WGS sequence"/>
</dbReference>
<keyword evidence="2" id="KW-1185">Reference proteome</keyword>
<protein>
    <submittedName>
        <fullName evidence="1">Uncharacterized protein</fullName>
    </submittedName>
</protein>
<proteinExistence type="predicted"/>
<name>A0AAE3K9L0_9EURY</name>
<dbReference type="RefSeq" id="WP_174653957.1">
    <property type="nucleotide sequence ID" value="NZ_JAKRVX010000012.1"/>
</dbReference>
<accession>A0AAE3K9L0</accession>
<gene>
    <name evidence="1" type="ORF">AArcSt2_16075</name>
</gene>
<dbReference type="EMBL" id="JAKRVX010000012">
    <property type="protein sequence ID" value="MCL9818457.1"/>
    <property type="molecule type" value="Genomic_DNA"/>
</dbReference>
<comment type="caution">
    <text evidence="1">The sequence shown here is derived from an EMBL/GenBank/DDBJ whole genome shotgun (WGS) entry which is preliminary data.</text>
</comment>
<evidence type="ECO:0000313" key="2">
    <source>
        <dbReference type="Proteomes" id="UP001203207"/>
    </source>
</evidence>
<dbReference type="AlphaFoldDB" id="A0AAE3K9L0"/>
<evidence type="ECO:0000313" key="1">
    <source>
        <dbReference type="EMBL" id="MCL9818457.1"/>
    </source>
</evidence>